<comment type="caution">
    <text evidence="4">The sequence shown here is derived from an EMBL/GenBank/DDBJ whole genome shotgun (WGS) entry which is preliminary data.</text>
</comment>
<dbReference type="SMART" id="SM00382">
    <property type="entry name" value="AAA"/>
    <property type="match status" value="1"/>
</dbReference>
<protein>
    <submittedName>
        <fullName evidence="4">ATPase</fullName>
    </submittedName>
</protein>
<dbReference type="Gene3D" id="3.40.50.300">
    <property type="entry name" value="P-loop containing nucleotide triphosphate hydrolases"/>
    <property type="match status" value="1"/>
</dbReference>
<dbReference type="InterPro" id="IPR003959">
    <property type="entry name" value="ATPase_AAA_core"/>
</dbReference>
<dbReference type="Proteomes" id="UP001519348">
    <property type="component" value="Unassembled WGS sequence"/>
</dbReference>
<dbReference type="InterPro" id="IPR027417">
    <property type="entry name" value="P-loop_NTPase"/>
</dbReference>
<evidence type="ECO:0000259" key="3">
    <source>
        <dbReference type="SMART" id="SM00382"/>
    </source>
</evidence>
<feature type="compositionally biased region" description="Basic and acidic residues" evidence="2">
    <location>
        <begin position="275"/>
        <end position="287"/>
    </location>
</feature>
<feature type="coiled-coil region" evidence="1">
    <location>
        <begin position="102"/>
        <end position="132"/>
    </location>
</feature>
<feature type="region of interest" description="Disordered" evidence="2">
    <location>
        <begin position="275"/>
        <end position="294"/>
    </location>
</feature>
<evidence type="ECO:0000256" key="2">
    <source>
        <dbReference type="SAM" id="MobiDB-lite"/>
    </source>
</evidence>
<dbReference type="InterPro" id="IPR003593">
    <property type="entry name" value="AAA+_ATPase"/>
</dbReference>
<evidence type="ECO:0000256" key="1">
    <source>
        <dbReference type="SAM" id="Coils"/>
    </source>
</evidence>
<reference evidence="4 5" key="1">
    <citation type="submission" date="2021-03" db="EMBL/GenBank/DDBJ databases">
        <title>Genomic Encyclopedia of Type Strains, Phase IV (KMG-IV): sequencing the most valuable type-strain genomes for metagenomic binning, comparative biology and taxonomic classification.</title>
        <authorList>
            <person name="Goeker M."/>
        </authorList>
    </citation>
    <scope>NUCLEOTIDE SEQUENCE [LARGE SCALE GENOMIC DNA]</scope>
    <source>
        <strain evidence="4 5">DSM 22420</strain>
    </source>
</reference>
<gene>
    <name evidence="4" type="ORF">J2Z27_000909</name>
</gene>
<dbReference type="InterPro" id="IPR051396">
    <property type="entry name" value="Bact_Antivir_Def_Nuclease"/>
</dbReference>
<feature type="domain" description="AAA+ ATPase" evidence="3">
    <location>
        <begin position="192"/>
        <end position="474"/>
    </location>
</feature>
<dbReference type="PANTHER" id="PTHR43581:SF2">
    <property type="entry name" value="EXCINUCLEASE ATPASE SUBUNIT"/>
    <property type="match status" value="1"/>
</dbReference>
<dbReference type="Pfam" id="PF13304">
    <property type="entry name" value="AAA_21"/>
    <property type="match status" value="1"/>
</dbReference>
<dbReference type="PANTHER" id="PTHR43581">
    <property type="entry name" value="ATP/GTP PHOSPHATASE"/>
    <property type="match status" value="1"/>
</dbReference>
<evidence type="ECO:0000313" key="5">
    <source>
        <dbReference type="Proteomes" id="UP001519348"/>
    </source>
</evidence>
<dbReference type="SUPFAM" id="SSF52540">
    <property type="entry name" value="P-loop containing nucleoside triphosphate hydrolases"/>
    <property type="match status" value="1"/>
</dbReference>
<dbReference type="EMBL" id="JAGGKN010000002">
    <property type="protein sequence ID" value="MBP1951874.1"/>
    <property type="molecule type" value="Genomic_DNA"/>
</dbReference>
<sequence>MKFFQKKVNQIPTTNSPSGIYLVRDNWNDYWKYQTMFDFYYVEKDEVFKHIGKIKIGRKGLSIANIEEGQSGHKMLELPDTFEQLSDEYFSLGQDVSYYENLKKVINNFEVLKELLKKIKDMALDFDIYEQNQHEDSMRNSITRDFSTLTIRGQFNRVITGQAKLTKYKFGYNIENADETLDFRVTPNTFPPSNVQVLIGRNGVGKSYLLQSMIKSIVRNENDKSYFVSEDEQSIDNMFASLIGVSFGSFDDQLPSSDKLSNNINYHYVGLQDTSDKASESEDDAKKNTSNNSVEKVEDRLNALATYFYESLENISANTDKVEQWYRALSTLERDSVFRELEIKELLRKTDNRNYPIQKEYIIQFYKKNLSAGHKIVLLIITKLTELVEEKSLVLIDEPENHLHPPLLSLLIRAISDLLTYRNGVAIIVTHSPIIVQEVPKDCTWILTRNGKYLSFDRPIIETFGENTGILNREIFRMELTDSSYYDLVKKMVLKKDSVEEVFEEFDNQLGSEARAMVRTLMYQKKKSEDKT</sequence>
<keyword evidence="5" id="KW-1185">Reference proteome</keyword>
<keyword evidence="1" id="KW-0175">Coiled coil</keyword>
<accession>A0ABS4HMB8</accession>
<dbReference type="RefSeq" id="WP_186090007.1">
    <property type="nucleotide sequence ID" value="NZ_BMCN01000001.1"/>
</dbReference>
<organism evidence="4 5">
    <name type="scientific">Jeotgalicoccus aerolatus</name>
    <dbReference type="NCBI Taxonomy" id="709510"/>
    <lineage>
        <taxon>Bacteria</taxon>
        <taxon>Bacillati</taxon>
        <taxon>Bacillota</taxon>
        <taxon>Bacilli</taxon>
        <taxon>Bacillales</taxon>
        <taxon>Staphylococcaceae</taxon>
        <taxon>Jeotgalicoccus</taxon>
    </lineage>
</organism>
<evidence type="ECO:0000313" key="4">
    <source>
        <dbReference type="EMBL" id="MBP1951874.1"/>
    </source>
</evidence>
<name>A0ABS4HMB8_9STAP</name>
<proteinExistence type="predicted"/>